<proteinExistence type="predicted"/>
<dbReference type="OrthoDB" id="6412187at2759"/>
<dbReference type="SUPFAM" id="SSF53649">
    <property type="entry name" value="Alkaline phosphatase-like"/>
    <property type="match status" value="1"/>
</dbReference>
<dbReference type="VEuPathDB" id="VectorBase:HLOH_054756"/>
<dbReference type="Gene3D" id="3.40.720.10">
    <property type="entry name" value="Alkaline Phosphatase, subunit A"/>
    <property type="match status" value="1"/>
</dbReference>
<accession>A0A9J6FPN9</accession>
<dbReference type="Proteomes" id="UP000821853">
    <property type="component" value="Chromosome 10"/>
</dbReference>
<name>A0A9J6FPN9_HAELO</name>
<gene>
    <name evidence="1" type="ORF">HPB48_012129</name>
</gene>
<dbReference type="Pfam" id="PF02995">
    <property type="entry name" value="DUF229"/>
    <property type="match status" value="1"/>
</dbReference>
<dbReference type="OMA" id="WIDEVIS"/>
<dbReference type="PANTHER" id="PTHR10974">
    <property type="entry name" value="FI08016P-RELATED"/>
    <property type="match status" value="1"/>
</dbReference>
<evidence type="ECO:0000313" key="1">
    <source>
        <dbReference type="EMBL" id="KAH9364392.1"/>
    </source>
</evidence>
<organism evidence="1 2">
    <name type="scientific">Haemaphysalis longicornis</name>
    <name type="common">Bush tick</name>
    <dbReference type="NCBI Taxonomy" id="44386"/>
    <lineage>
        <taxon>Eukaryota</taxon>
        <taxon>Metazoa</taxon>
        <taxon>Ecdysozoa</taxon>
        <taxon>Arthropoda</taxon>
        <taxon>Chelicerata</taxon>
        <taxon>Arachnida</taxon>
        <taxon>Acari</taxon>
        <taxon>Parasitiformes</taxon>
        <taxon>Ixodida</taxon>
        <taxon>Ixodoidea</taxon>
        <taxon>Ixodidae</taxon>
        <taxon>Haemaphysalinae</taxon>
        <taxon>Haemaphysalis</taxon>
    </lineage>
</organism>
<dbReference type="InterPro" id="IPR004245">
    <property type="entry name" value="DUF229"/>
</dbReference>
<dbReference type="InterPro" id="IPR017850">
    <property type="entry name" value="Alkaline_phosphatase_core_sf"/>
</dbReference>
<sequence length="540" mass="62104">MFCASPHRNGHPVIIKENLVAHSVHPSDLTCRYREIYRNKSLEEPDKAYMKGRNRRLSFGKPLSKEFLLVKCASKQYPKSYFHKQFLLNPIFKKRSEERLRKKIRQTPHNLSVLILGVHSVSNLNLQRQFPYTVRLMREELRAFELHGYNKVGLNTTPNLYPLLMGLTNSEVTEAAPDGFYDPLISRFIASKYGKRGYTTMHLEESSSFGLFTYHGRGFRRAPADYYLRPVIQAMKQYSRQASFGVPCLGPTMPFEELLDYLRRFLQTIGQRPFFAFAWVNDITHSDINNAGYADAPVHHLLQSLRESGVLSRTLLVFLSDHGIRFGGIRETYFGKLEDRQPFAFLAFPAWFLGAHPEAARSLRVNQRRLTTPFDIHATLVELLEYPRLERHNTTYGLSLLHEVPDTRTCADASISRDWCTCSIQVDDYVSETLAVSMADYMVLKINDELRKTPECSQYTLLDVLDVTTLQQTTAERESNVHHYWVTVKLSPGSAVFEGTVQVRVGSITNVTALTRVTWFAETSTCSNRAHTFCFCRKKR</sequence>
<dbReference type="FunFam" id="3.40.720.10:FF:000017">
    <property type="entry name" value="Predicted protein"/>
    <property type="match status" value="1"/>
</dbReference>
<reference evidence="1 2" key="1">
    <citation type="journal article" date="2020" name="Cell">
        <title>Large-Scale Comparative Analyses of Tick Genomes Elucidate Their Genetic Diversity and Vector Capacities.</title>
        <authorList>
            <consortium name="Tick Genome and Microbiome Consortium (TIGMIC)"/>
            <person name="Jia N."/>
            <person name="Wang J."/>
            <person name="Shi W."/>
            <person name="Du L."/>
            <person name="Sun Y."/>
            <person name="Zhan W."/>
            <person name="Jiang J.F."/>
            <person name="Wang Q."/>
            <person name="Zhang B."/>
            <person name="Ji P."/>
            <person name="Bell-Sakyi L."/>
            <person name="Cui X.M."/>
            <person name="Yuan T.T."/>
            <person name="Jiang B.G."/>
            <person name="Yang W.F."/>
            <person name="Lam T.T."/>
            <person name="Chang Q.C."/>
            <person name="Ding S.J."/>
            <person name="Wang X.J."/>
            <person name="Zhu J.G."/>
            <person name="Ruan X.D."/>
            <person name="Zhao L."/>
            <person name="Wei J.T."/>
            <person name="Ye R.Z."/>
            <person name="Que T.C."/>
            <person name="Du C.H."/>
            <person name="Zhou Y.H."/>
            <person name="Cheng J.X."/>
            <person name="Dai P.F."/>
            <person name="Guo W.B."/>
            <person name="Han X.H."/>
            <person name="Huang E.J."/>
            <person name="Li L.F."/>
            <person name="Wei W."/>
            <person name="Gao Y.C."/>
            <person name="Liu J.Z."/>
            <person name="Shao H.Z."/>
            <person name="Wang X."/>
            <person name="Wang C.C."/>
            <person name="Yang T.C."/>
            <person name="Huo Q.B."/>
            <person name="Li W."/>
            <person name="Chen H.Y."/>
            <person name="Chen S.E."/>
            <person name="Zhou L.G."/>
            <person name="Ni X.B."/>
            <person name="Tian J.H."/>
            <person name="Sheng Y."/>
            <person name="Liu T."/>
            <person name="Pan Y.S."/>
            <person name="Xia L.Y."/>
            <person name="Li J."/>
            <person name="Zhao F."/>
            <person name="Cao W.C."/>
        </authorList>
    </citation>
    <scope>NUCLEOTIDE SEQUENCE [LARGE SCALE GENOMIC DNA]</scope>
    <source>
        <strain evidence="1">HaeL-2018</strain>
    </source>
</reference>
<dbReference type="CDD" id="cd16021">
    <property type="entry name" value="ALP_like"/>
    <property type="match status" value="1"/>
</dbReference>
<comment type="caution">
    <text evidence="1">The sequence shown here is derived from an EMBL/GenBank/DDBJ whole genome shotgun (WGS) entry which is preliminary data.</text>
</comment>
<protein>
    <submittedName>
        <fullName evidence="1">Uncharacterized protein</fullName>
    </submittedName>
</protein>
<dbReference type="AlphaFoldDB" id="A0A9J6FPN9"/>
<dbReference type="EMBL" id="JABSTR010000002">
    <property type="protein sequence ID" value="KAH9364392.1"/>
    <property type="molecule type" value="Genomic_DNA"/>
</dbReference>
<dbReference type="GO" id="GO:0005615">
    <property type="term" value="C:extracellular space"/>
    <property type="evidence" value="ECO:0007669"/>
    <property type="project" value="TreeGrafter"/>
</dbReference>
<keyword evidence="2" id="KW-1185">Reference proteome</keyword>
<evidence type="ECO:0000313" key="2">
    <source>
        <dbReference type="Proteomes" id="UP000821853"/>
    </source>
</evidence>
<dbReference type="PANTHER" id="PTHR10974:SF1">
    <property type="entry name" value="FI08016P-RELATED"/>
    <property type="match status" value="1"/>
</dbReference>